<protein>
    <submittedName>
        <fullName evidence="1">Uncharacterized protein</fullName>
    </submittedName>
</protein>
<gene>
    <name evidence="1" type="ORF">SAMN02787118_110175</name>
</gene>
<accession>A0A1I2KJS0</accession>
<dbReference type="EMBL" id="FONR01000010">
    <property type="protein sequence ID" value="SFF66549.1"/>
    <property type="molecule type" value="Genomic_DNA"/>
</dbReference>
<evidence type="ECO:0000313" key="2">
    <source>
        <dbReference type="Proteomes" id="UP000181942"/>
    </source>
</evidence>
<evidence type="ECO:0000313" key="1">
    <source>
        <dbReference type="EMBL" id="SFF66549.1"/>
    </source>
</evidence>
<dbReference type="OrthoDB" id="4238066at2"/>
<dbReference type="RefSeq" id="WP_143138273.1">
    <property type="nucleotide sequence ID" value="NZ_FONR01000010.1"/>
</dbReference>
<sequence>MPSDLERLAFLGVDPASLDPASPQPVRADWLARIDSHSPDRRRCCSCRALAVATRVVDLDELGRRWHDQCRDCMIAGIRLNWVAGRPMEGRYRVTLWTGDRPILEGWWDELATAEDKTTRWIRVYESREAARVTLGDEAAGTRLTSWPEEP</sequence>
<name>A0A1I2KJS0_9ACTN</name>
<reference evidence="1 2" key="1">
    <citation type="submission" date="2016-10" db="EMBL/GenBank/DDBJ databases">
        <authorList>
            <person name="de Groot N.N."/>
        </authorList>
    </citation>
    <scope>NUCLEOTIDE SEQUENCE [LARGE SCALE GENOMIC DNA]</scope>
    <source>
        <strain evidence="1 2">OK461</strain>
    </source>
</reference>
<proteinExistence type="predicted"/>
<dbReference type="Proteomes" id="UP000181942">
    <property type="component" value="Unassembled WGS sequence"/>
</dbReference>
<organism evidence="1 2">
    <name type="scientific">Streptomyces mirabilis</name>
    <dbReference type="NCBI Taxonomy" id="68239"/>
    <lineage>
        <taxon>Bacteria</taxon>
        <taxon>Bacillati</taxon>
        <taxon>Actinomycetota</taxon>
        <taxon>Actinomycetes</taxon>
        <taxon>Kitasatosporales</taxon>
        <taxon>Streptomycetaceae</taxon>
        <taxon>Streptomyces</taxon>
    </lineage>
</organism>
<dbReference type="AlphaFoldDB" id="A0A1I2KJS0"/>